<feature type="domain" description="C2" evidence="4">
    <location>
        <begin position="206"/>
        <end position="320"/>
    </location>
</feature>
<name>A0ABP0I4D0_9DINO</name>
<dbReference type="InterPro" id="IPR000008">
    <property type="entry name" value="C2_dom"/>
</dbReference>
<feature type="domain" description="C2" evidence="4">
    <location>
        <begin position="1"/>
        <end position="123"/>
    </location>
</feature>
<evidence type="ECO:0000313" key="6">
    <source>
        <dbReference type="Proteomes" id="UP001642484"/>
    </source>
</evidence>
<reference evidence="5 6" key="1">
    <citation type="submission" date="2024-02" db="EMBL/GenBank/DDBJ databases">
        <authorList>
            <person name="Chen Y."/>
            <person name="Shah S."/>
            <person name="Dougan E. K."/>
            <person name="Thang M."/>
            <person name="Chan C."/>
        </authorList>
    </citation>
    <scope>NUCLEOTIDE SEQUENCE [LARGE SCALE GENOMIC DNA]</scope>
</reference>
<feature type="compositionally biased region" description="Basic and acidic residues" evidence="3">
    <location>
        <begin position="344"/>
        <end position="361"/>
    </location>
</feature>
<dbReference type="SMART" id="SM00239">
    <property type="entry name" value="C2"/>
    <property type="match status" value="2"/>
</dbReference>
<dbReference type="Pfam" id="PF00168">
    <property type="entry name" value="C2"/>
    <property type="match status" value="2"/>
</dbReference>
<dbReference type="EMBL" id="CAXAMN010001792">
    <property type="protein sequence ID" value="CAK8996288.1"/>
    <property type="molecule type" value="Genomic_DNA"/>
</dbReference>
<gene>
    <name evidence="5" type="ORF">CCMP2556_LOCUS4386</name>
</gene>
<dbReference type="SUPFAM" id="SSF49562">
    <property type="entry name" value="C2 domain (Calcium/lipid-binding domain, CaLB)"/>
    <property type="match status" value="2"/>
</dbReference>
<dbReference type="Proteomes" id="UP001642484">
    <property type="component" value="Unassembled WGS sequence"/>
</dbReference>
<keyword evidence="2" id="KW-0106">Calcium</keyword>
<dbReference type="PROSITE" id="PS50004">
    <property type="entry name" value="C2"/>
    <property type="match status" value="2"/>
</dbReference>
<evidence type="ECO:0000313" key="5">
    <source>
        <dbReference type="EMBL" id="CAK8996288.1"/>
    </source>
</evidence>
<feature type="region of interest" description="Disordered" evidence="3">
    <location>
        <begin position="174"/>
        <end position="216"/>
    </location>
</feature>
<keyword evidence="6" id="KW-1185">Reference proteome</keyword>
<dbReference type="PANTHER" id="PTHR45911">
    <property type="entry name" value="C2 DOMAIN-CONTAINING PROTEIN"/>
    <property type="match status" value="1"/>
</dbReference>
<comment type="caution">
    <text evidence="5">The sequence shown here is derived from an EMBL/GenBank/DDBJ whole genome shotgun (WGS) entry which is preliminary data.</text>
</comment>
<dbReference type="InterPro" id="IPR035892">
    <property type="entry name" value="C2_domain_sf"/>
</dbReference>
<evidence type="ECO:0000256" key="1">
    <source>
        <dbReference type="ARBA" id="ARBA00022723"/>
    </source>
</evidence>
<protein>
    <recommendedName>
        <fullName evidence="4">C2 domain-containing protein</fullName>
    </recommendedName>
</protein>
<organism evidence="5 6">
    <name type="scientific">Durusdinium trenchii</name>
    <dbReference type="NCBI Taxonomy" id="1381693"/>
    <lineage>
        <taxon>Eukaryota</taxon>
        <taxon>Sar</taxon>
        <taxon>Alveolata</taxon>
        <taxon>Dinophyceae</taxon>
        <taxon>Suessiales</taxon>
        <taxon>Symbiodiniaceae</taxon>
        <taxon>Durusdinium</taxon>
    </lineage>
</organism>
<dbReference type="PANTHER" id="PTHR45911:SF4">
    <property type="entry name" value="MULTIPLE C2 AND TRANSMEMBRANE DOMAIN-CONTAINING PROTEIN"/>
    <property type="match status" value="1"/>
</dbReference>
<evidence type="ECO:0000256" key="3">
    <source>
        <dbReference type="SAM" id="MobiDB-lite"/>
    </source>
</evidence>
<keyword evidence="1" id="KW-0479">Metal-binding</keyword>
<evidence type="ECO:0000256" key="2">
    <source>
        <dbReference type="ARBA" id="ARBA00022837"/>
    </source>
</evidence>
<evidence type="ECO:0000259" key="4">
    <source>
        <dbReference type="PROSITE" id="PS50004"/>
    </source>
</evidence>
<sequence length="750" mass="82332">MPSPSRHVARLKVLIHSASNLPRGDEHGLSDPYVVCFLAEHPEPLFETEVRRQTLDPVWDEEHIVSPYMPGADLVFQVMDKDDTLKDLSERLLSLRGVGSDFLGEVRLAAEEFYPHGFEGDVMLEGVPKGRATLLRLRITVDSPQRQEFLPPPVPHAAQDEPEVNETFFDTAELELPKEEPSPKPRSSPAKVKLEKKEEKRRHQEDAEQRETSTSAPRRLGEVWQLSIAVLGAKNLFERCSSYCTVEVKGELRFSSRTHVVNDSTDPVWKKIVDFDYEAIEPIVLAVYQKEVWPKQDTLLGMAIIEAGDLLRRGSFEGELPLEGAEEGSVLCIEVSATQKRRVARQEHPHQRYLEEPKRLEPLSSAKRTAPHPADVAPKRLKILIQSFRGLHGLDLSTRRCFSCICAVSGRRHADLQTGGAFEAGYQTVWNLEGEITDYFPGEDLAFHVAAEGTSLEGSATMRCHQFFPFGFNSDLTMCSEGHGIIGLLRVKVTVEKDLAQPPRAPLQRTLGLQGTDGVRVSQQGLRPSLPSTPCGDVWLRSLHPRGAMQSSLAVAAGSERHRLGETTGSVIRRKSPVRRAVSPVTVPQPASSVRRAASPIHFQAVSSQTSSPRAVATTLAPVVISPRKILHATHISAPITSGQLVPVVSQTPVVSAIHPPHIISQPIPSYTQVMQVTQPQLQQPIVQAPHGVVMHGYPGYSSQPASAPPPALPNPIPMTSYMGNDTGASVGALSLLAEAQASWRAGQCH</sequence>
<feature type="compositionally biased region" description="Basic and acidic residues" evidence="3">
    <location>
        <begin position="192"/>
        <end position="211"/>
    </location>
</feature>
<dbReference type="CDD" id="cd00030">
    <property type="entry name" value="C2"/>
    <property type="match status" value="2"/>
</dbReference>
<feature type="region of interest" description="Disordered" evidence="3">
    <location>
        <begin position="344"/>
        <end position="372"/>
    </location>
</feature>
<dbReference type="Gene3D" id="2.60.40.150">
    <property type="entry name" value="C2 domain"/>
    <property type="match status" value="2"/>
</dbReference>
<accession>A0ABP0I4D0</accession>
<proteinExistence type="predicted"/>